<keyword evidence="1" id="KW-0472">Membrane</keyword>
<proteinExistence type="predicted"/>
<sequence length="199" mass="22344">MFMSLSAWILSITFTSVLWAARMNIIFSVIRITNHSGCKIHKQITYLIAASFAYMWAVLIAQKMSACKLHSCIMSPSVAFLQLIADAIADVFIVATPLYLWTKVELSRSRQILVQSAFGTSLSLITTITIFHSINISMGHTSTTLILAYIKAAFSLFICNILVIVIFLYRMCSEEIVDLDQPFTSNQVFTNVILTQMPR</sequence>
<dbReference type="EMBL" id="JABBWG010000039">
    <property type="protein sequence ID" value="KAG1808251.1"/>
    <property type="molecule type" value="Genomic_DNA"/>
</dbReference>
<evidence type="ECO:0000313" key="3">
    <source>
        <dbReference type="Proteomes" id="UP000807769"/>
    </source>
</evidence>
<evidence type="ECO:0000256" key="1">
    <source>
        <dbReference type="SAM" id="Phobius"/>
    </source>
</evidence>
<protein>
    <submittedName>
        <fullName evidence="2">Uncharacterized protein</fullName>
    </submittedName>
</protein>
<dbReference type="AlphaFoldDB" id="A0A9P7E0Q9"/>
<accession>A0A9P7E0Q9</accession>
<comment type="caution">
    <text evidence="2">The sequence shown here is derived from an EMBL/GenBank/DDBJ whole genome shotgun (WGS) entry which is preliminary data.</text>
</comment>
<organism evidence="2 3">
    <name type="scientific">Suillus subaureus</name>
    <dbReference type="NCBI Taxonomy" id="48587"/>
    <lineage>
        <taxon>Eukaryota</taxon>
        <taxon>Fungi</taxon>
        <taxon>Dikarya</taxon>
        <taxon>Basidiomycota</taxon>
        <taxon>Agaricomycotina</taxon>
        <taxon>Agaricomycetes</taxon>
        <taxon>Agaricomycetidae</taxon>
        <taxon>Boletales</taxon>
        <taxon>Suillineae</taxon>
        <taxon>Suillaceae</taxon>
        <taxon>Suillus</taxon>
    </lineage>
</organism>
<evidence type="ECO:0000313" key="2">
    <source>
        <dbReference type="EMBL" id="KAG1808251.1"/>
    </source>
</evidence>
<dbReference type="Proteomes" id="UP000807769">
    <property type="component" value="Unassembled WGS sequence"/>
</dbReference>
<feature type="transmembrane region" description="Helical" evidence="1">
    <location>
        <begin position="146"/>
        <end position="169"/>
    </location>
</feature>
<feature type="transmembrane region" description="Helical" evidence="1">
    <location>
        <begin position="112"/>
        <end position="134"/>
    </location>
</feature>
<feature type="transmembrane region" description="Helical" evidence="1">
    <location>
        <begin position="73"/>
        <end position="100"/>
    </location>
</feature>
<gene>
    <name evidence="2" type="ORF">BJ212DRAFT_667147</name>
</gene>
<dbReference type="OrthoDB" id="444631at2759"/>
<keyword evidence="1" id="KW-1133">Transmembrane helix</keyword>
<reference evidence="2" key="1">
    <citation type="journal article" date="2020" name="New Phytol.">
        <title>Comparative genomics reveals dynamic genome evolution in host specialist ectomycorrhizal fungi.</title>
        <authorList>
            <person name="Lofgren L.A."/>
            <person name="Nguyen N.H."/>
            <person name="Vilgalys R."/>
            <person name="Ruytinx J."/>
            <person name="Liao H.L."/>
            <person name="Branco S."/>
            <person name="Kuo A."/>
            <person name="LaButti K."/>
            <person name="Lipzen A."/>
            <person name="Andreopoulos W."/>
            <person name="Pangilinan J."/>
            <person name="Riley R."/>
            <person name="Hundley H."/>
            <person name="Na H."/>
            <person name="Barry K."/>
            <person name="Grigoriev I.V."/>
            <person name="Stajich J.E."/>
            <person name="Kennedy P.G."/>
        </authorList>
    </citation>
    <scope>NUCLEOTIDE SEQUENCE</scope>
    <source>
        <strain evidence="2">MN1</strain>
    </source>
</reference>
<dbReference type="RefSeq" id="XP_041188535.1">
    <property type="nucleotide sequence ID" value="XM_041343774.1"/>
</dbReference>
<name>A0A9P7E0Q9_9AGAM</name>
<keyword evidence="3" id="KW-1185">Reference proteome</keyword>
<dbReference type="GeneID" id="64637790"/>
<feature type="transmembrane region" description="Helical" evidence="1">
    <location>
        <begin position="44"/>
        <end position="61"/>
    </location>
</feature>
<keyword evidence="1" id="KW-0812">Transmembrane</keyword>